<comment type="similarity">
    <text evidence="3">Belongs to the malic enzymes family.</text>
</comment>
<comment type="cofactor">
    <cofactor evidence="2">
        <name>Mg(2+)</name>
        <dbReference type="ChEBI" id="CHEBI:18420"/>
    </cofactor>
</comment>
<dbReference type="PANTHER" id="PTHR43237:SF4">
    <property type="entry name" value="NADP-DEPENDENT MALIC ENZYME"/>
    <property type="match status" value="1"/>
</dbReference>
<evidence type="ECO:0000256" key="1">
    <source>
        <dbReference type="ARBA" id="ARBA00001936"/>
    </source>
</evidence>
<name>A0ABS7WPU1_9BACT</name>
<gene>
    <name evidence="8" type="ORF">AVCANL283_00205</name>
</gene>
<comment type="caution">
    <text evidence="8">The sequence shown here is derived from an EMBL/GenBank/DDBJ whole genome shotgun (WGS) entry which is preliminary data.</text>
</comment>
<dbReference type="Gene3D" id="3.40.50.720">
    <property type="entry name" value="NAD(P)-binding Rossmann-like Domain"/>
    <property type="match status" value="1"/>
</dbReference>
<dbReference type="InterPro" id="IPR015884">
    <property type="entry name" value="Malic_enzyme_CS"/>
</dbReference>
<sequence>MDNLEQKALKYHEGGKIQTSIKTPMNSYEDLSLAYSPGVAYPCLKIQENSDLAYKYTSKSNLVAVITDGSAVLGLGNIGALAGKPVMEGKCCLFKKFANIDAVDIELNTQDTYEIINTIKNIAQSFGGINLEDIAAPKCFEIEEKLQELSIPVMHDDQHGTAIISAAGLINACKLINKKLEDLKVVICGAGAAGIASAKIYKQIGVKNIFMLDSKGVINHKRKDLNLHKCEFIRECDEDSLEEILVGADVFLGLSKADILSEKMLLSMAKDPIIFALANPNPEVSPEFAKKVRSDVIIATGRSDYDNQINNVLGFPYIFRGALDVRASKITENMKLAAVYALAKLGEEAVDEKTKAIYNKELKFGKDLIIPKPFDTRVKAYVSTAVAKAAIDDKVALISDFDEEKYFKELLNEGN</sequence>
<dbReference type="Gene3D" id="3.40.50.10380">
    <property type="entry name" value="Malic enzyme, N-terminal domain"/>
    <property type="match status" value="1"/>
</dbReference>
<reference evidence="8 9" key="1">
    <citation type="submission" date="2020-07" db="EMBL/GenBank/DDBJ databases">
        <title>Transfer of Campylobacter canadensis to the novel genus Avispirillum gen. nov., that also includes two novel species recovered from migratory waterfowl: Avispirillum anseris sp. nov. and Avispirillum brantae sp. nov.</title>
        <authorList>
            <person name="Miller W.G."/>
            <person name="Chapman M.H."/>
            <person name="Yee E."/>
            <person name="Inglis G.D."/>
        </authorList>
    </citation>
    <scope>NUCLEOTIDE SEQUENCE [LARGE SCALE GENOMIC DNA]</scope>
    <source>
        <strain evidence="8 9">L283</strain>
    </source>
</reference>
<dbReference type="InterPro" id="IPR051674">
    <property type="entry name" value="Malate_Decarboxylase"/>
</dbReference>
<organism evidence="8 9">
    <name type="scientific">Campylobacter canadensis</name>
    <dbReference type="NCBI Taxonomy" id="449520"/>
    <lineage>
        <taxon>Bacteria</taxon>
        <taxon>Pseudomonadati</taxon>
        <taxon>Campylobacterota</taxon>
        <taxon>Epsilonproteobacteria</taxon>
        <taxon>Campylobacterales</taxon>
        <taxon>Campylobacteraceae</taxon>
        <taxon>Campylobacter</taxon>
    </lineage>
</organism>
<proteinExistence type="inferred from homology"/>
<keyword evidence="4" id="KW-0479">Metal-binding</keyword>
<keyword evidence="5" id="KW-0560">Oxidoreductase</keyword>
<dbReference type="PROSITE" id="PS00331">
    <property type="entry name" value="MALIC_ENZYMES"/>
    <property type="match status" value="1"/>
</dbReference>
<evidence type="ECO:0000256" key="3">
    <source>
        <dbReference type="ARBA" id="ARBA00008785"/>
    </source>
</evidence>
<evidence type="ECO:0000256" key="5">
    <source>
        <dbReference type="ARBA" id="ARBA00023002"/>
    </source>
</evidence>
<dbReference type="InterPro" id="IPR012301">
    <property type="entry name" value="Malic_N_dom"/>
</dbReference>
<comment type="cofactor">
    <cofactor evidence="1">
        <name>Mn(2+)</name>
        <dbReference type="ChEBI" id="CHEBI:29035"/>
    </cofactor>
</comment>
<dbReference type="PIRSF" id="PIRSF000106">
    <property type="entry name" value="ME"/>
    <property type="match status" value="1"/>
</dbReference>
<keyword evidence="9" id="KW-1185">Reference proteome</keyword>
<protein>
    <submittedName>
        <fullName evidence="8">Malate dehydrogenase</fullName>
    </submittedName>
</protein>
<evidence type="ECO:0000259" key="7">
    <source>
        <dbReference type="SMART" id="SM01274"/>
    </source>
</evidence>
<evidence type="ECO:0000313" key="9">
    <source>
        <dbReference type="Proteomes" id="UP000786183"/>
    </source>
</evidence>
<dbReference type="InterPro" id="IPR036291">
    <property type="entry name" value="NAD(P)-bd_dom_sf"/>
</dbReference>
<dbReference type="SMART" id="SM01274">
    <property type="entry name" value="malic"/>
    <property type="match status" value="1"/>
</dbReference>
<feature type="domain" description="Malic enzyme N-terminal" evidence="7">
    <location>
        <begin position="14"/>
        <end position="147"/>
    </location>
</feature>
<dbReference type="InterPro" id="IPR012302">
    <property type="entry name" value="Malic_NAD-bd"/>
</dbReference>
<dbReference type="InterPro" id="IPR046346">
    <property type="entry name" value="Aminoacid_DH-like_N_sf"/>
</dbReference>
<dbReference type="EMBL" id="JACGBB010000001">
    <property type="protein sequence ID" value="MBZ7986533.1"/>
    <property type="molecule type" value="Genomic_DNA"/>
</dbReference>
<dbReference type="InterPro" id="IPR001891">
    <property type="entry name" value="Malic_OxRdtase"/>
</dbReference>
<dbReference type="SMART" id="SM00919">
    <property type="entry name" value="Malic_M"/>
    <property type="match status" value="1"/>
</dbReference>
<dbReference type="SUPFAM" id="SSF51735">
    <property type="entry name" value="NAD(P)-binding Rossmann-fold domains"/>
    <property type="match status" value="1"/>
</dbReference>
<dbReference type="Pfam" id="PF00390">
    <property type="entry name" value="malic"/>
    <property type="match status" value="1"/>
</dbReference>
<evidence type="ECO:0000313" key="8">
    <source>
        <dbReference type="EMBL" id="MBZ7986533.1"/>
    </source>
</evidence>
<dbReference type="Proteomes" id="UP000786183">
    <property type="component" value="Unassembled WGS sequence"/>
</dbReference>
<evidence type="ECO:0000259" key="6">
    <source>
        <dbReference type="SMART" id="SM00919"/>
    </source>
</evidence>
<accession>A0ABS7WPU1</accession>
<feature type="domain" description="Malic enzyme NAD-binding" evidence="6">
    <location>
        <begin position="158"/>
        <end position="391"/>
    </location>
</feature>
<evidence type="ECO:0000256" key="2">
    <source>
        <dbReference type="ARBA" id="ARBA00001946"/>
    </source>
</evidence>
<dbReference type="CDD" id="cd05311">
    <property type="entry name" value="NAD_bind_2_malic_enz"/>
    <property type="match status" value="1"/>
</dbReference>
<dbReference type="Pfam" id="PF03949">
    <property type="entry name" value="Malic_M"/>
    <property type="match status" value="1"/>
</dbReference>
<dbReference type="PANTHER" id="PTHR43237">
    <property type="entry name" value="NADP-DEPENDENT MALIC ENZYME"/>
    <property type="match status" value="1"/>
</dbReference>
<dbReference type="InterPro" id="IPR037062">
    <property type="entry name" value="Malic_N_dom_sf"/>
</dbReference>
<evidence type="ECO:0000256" key="4">
    <source>
        <dbReference type="ARBA" id="ARBA00022723"/>
    </source>
</evidence>
<dbReference type="InterPro" id="IPR045213">
    <property type="entry name" value="Malic_NAD-bd_bact_type"/>
</dbReference>
<dbReference type="SUPFAM" id="SSF53223">
    <property type="entry name" value="Aminoacid dehydrogenase-like, N-terminal domain"/>
    <property type="match status" value="1"/>
</dbReference>
<dbReference type="RefSeq" id="WP_224325063.1">
    <property type="nucleotide sequence ID" value="NZ_JACGBB010000001.1"/>
</dbReference>